<dbReference type="Gene3D" id="1.20.1170.10">
    <property type="match status" value="1"/>
</dbReference>
<keyword evidence="4" id="KW-1185">Reference proteome</keyword>
<keyword evidence="1" id="KW-0175">Coiled coil</keyword>
<feature type="compositionally biased region" description="Low complexity" evidence="2">
    <location>
        <begin position="548"/>
        <end position="561"/>
    </location>
</feature>
<feature type="compositionally biased region" description="Basic and acidic residues" evidence="2">
    <location>
        <begin position="350"/>
        <end position="360"/>
    </location>
</feature>
<feature type="compositionally biased region" description="Polar residues" evidence="2">
    <location>
        <begin position="1648"/>
        <end position="1659"/>
    </location>
</feature>
<feature type="coiled-coil region" evidence="1">
    <location>
        <begin position="878"/>
        <end position="1128"/>
    </location>
</feature>
<feature type="region of interest" description="Disordered" evidence="2">
    <location>
        <begin position="1556"/>
        <end position="1590"/>
    </location>
</feature>
<feature type="compositionally biased region" description="Basic and acidic residues" evidence="2">
    <location>
        <begin position="707"/>
        <end position="719"/>
    </location>
</feature>
<dbReference type="InterPro" id="IPR049885">
    <property type="entry name" value="MTCL1-3"/>
</dbReference>
<feature type="region of interest" description="Disordered" evidence="2">
    <location>
        <begin position="350"/>
        <end position="374"/>
    </location>
</feature>
<protein>
    <submittedName>
        <fullName evidence="3">Uncharacterized protein</fullName>
    </submittedName>
</protein>
<dbReference type="Proteomes" id="UP001209878">
    <property type="component" value="Unassembled WGS sequence"/>
</dbReference>
<feature type="region of interest" description="Disordered" evidence="2">
    <location>
        <begin position="531"/>
        <end position="561"/>
    </location>
</feature>
<feature type="compositionally biased region" description="Basic and acidic residues" evidence="2">
    <location>
        <begin position="683"/>
        <end position="699"/>
    </location>
</feature>
<feature type="region of interest" description="Disordered" evidence="2">
    <location>
        <begin position="806"/>
        <end position="848"/>
    </location>
</feature>
<feature type="region of interest" description="Disordered" evidence="2">
    <location>
        <begin position="1222"/>
        <end position="1251"/>
    </location>
</feature>
<sequence length="2126" mass="239305">MPCTDSASTSYIRQCPATITAARLTEGGMEISGLLDSTLARRRNFADIEILRKQISTGDRKSGLSPGKAPALGKLKKESSIEYDIGQLMRDLSDSLERENDLKEQLKFAESEAKIMRKKLSDFEEETESLTLQLQKLSSAKRVTFGRKGGKTDTEEKHIVTESEHDLRLQMELAEQEGIVLRRKLDEMQSENEQLRSEVTQLIDKLQGKVKERPKLSPEDYNEDVIKAMAEGIDKLKMKLIRKDQEAVGTRLAPEKGILKKSRSLDEGSGGVTCQLLPGTEPADLKRQLIIAQQDIQILREKLRGTSSGRQIPSIKADDTAVQNIELRDKIIALEQENSALKDKVRQLDERTSKMSKEVARTTSRGDSLEESHEARELREQLKLVDTKATTLRWKVSDLERENARLKRELELHTSGEAAKASPDSYGMDGSSRQALKVKVCELENDKRKCLNAARVLDVEEDLMSVVRIREEENDRLLAEIDVYREDIDHMMDTFRRRETELTEDIESVQQKNNVLSNLLDLVTDRAESAQKELERAAGKEGDERSPSVVSGVSDVSSGSDDVFTAQSHRAEVMGEKVVVKDWQGQFLKRIECLERLLAEERQKAEAAQKKAALKDSEQKAASDDKELKDKEKQIVQQELALCQRQLSEANEQIKDLNERLTDMREAQKKLKADYDRICKELEEEKKKKKSEDPAESKGKGGAASWRWEKQDLEKQLKEAKKKADDLHSELTRQQFKWKMAGDDIAKFKWKMAGDDIAKFKWKMAGDDIAKEKQRKEKMEKEIKDLKEQCDARKQELEEMTTKVEELLSKSAGKEKEWSKERTQLEDARKAAEKDAKQKSDVVQQKDNIIKQKDELIKKKDDSLKERDKSLNDKTSLLQAKIDELAKSQKELTDTRARLKEANSQMKEKDQKIKTLDGDLRKRDERIKEKDDVLGTINRRLDAKEQELKNMDKTYREITKKLKEKDRELEQLLQTASESEQKIVSLNEKVRELKVKIEMMARDHGNEVVSLKSKCEQMDSEVKMLKKEKKALLNDQEKTKEKLKDKEEKWIKEKSKLELELKQAKAKVHSQDVAKTMRASDAVKTLAAEKDELVVEKHQLTDEVNKLKKELKDSNKQWKAEQEDLKKIVAEKSKLIEDNEAISSRLQTEMSSLKSQLSSAKSASAKTTPIPVVHEKTSFAGDSETWIAEKRTLLTRCEQLERRLATEKEAAAELVETKLKSSRERLEHAQQQASELKKENSAQMELLQSSRRTLSDLRQKYDYSVKTAQEEKDQAKQKAKEILQKTTEMSELQKTVDELKAKLDDWEVNHRDCKVTLVAGRKTTKGKKTDDKMAAIRARFEKKKTGKEDTGAVPLEAEVPETTVEMEESIKRLQEKYEELQKGRKENLDETERRRKEWMKSTETYAQRTEKLERQLKETRLADNAVVDLKVQLQMAREENQQETMRLRHQLQDAQQAQMAEKETIAELLAEVKKLKAIVPMLDDTSDGLTSTTTTTTTKQPDTKRVLKIETDRTANGGPKRRSKFTSDSDRGDQGEAKKAMEQALDHISRLLEDYEKPTSGRITRHSDRGSSFRRCLSSSEVEASPITSVSRSDVLAVPTHVTPLSSQFASLDRPSRSRQQTRGVHAAPEVDEEAFRAAAHRSSFHASGTQSAYSSRDASPSKGYRPRKISPYPAAPPTMIITPSHTPKRSESVERSVLSSRDMSRLYEKLGEIETVHREEAIKTERTSGVRVLRKSASVDHEPTGVHTHFTTTPVYGTSVGAPTAYDDAPPSETLPASIRVGGLVITPGIEQLSKTVRGRQPEKKSAATPRGSSLSPGSARRKFYDSFDQPPPSSSAASAATTPTSSSIFSWREGRGGSDVQRTDDEPVTPVTVTPVMGTSSRIRRTLFGAKRASSVDSAGVSSTIAQIGVRALFPGAPSSSFESADTPLTVRPSDKHRRTPSAGDISSSDKTRTADVSTTKHTSSSQHTTSPTVPLSSSASGAKADSSAKTSSKKSTGSGDKKSSKTRDSSSKKEDSGFSSSRRLPPVLARLAGLKGFDGSVAESSNSDPEEPPETLKHKAEPVSPFIVVTRKLSRPRLLGSRISPARWQSKSVRRAYSSPITMTEMEINNDIQSSVCTRETPV</sequence>
<organism evidence="3 4">
    <name type="scientific">Ridgeia piscesae</name>
    <name type="common">Tubeworm</name>
    <dbReference type="NCBI Taxonomy" id="27915"/>
    <lineage>
        <taxon>Eukaryota</taxon>
        <taxon>Metazoa</taxon>
        <taxon>Spiralia</taxon>
        <taxon>Lophotrochozoa</taxon>
        <taxon>Annelida</taxon>
        <taxon>Polychaeta</taxon>
        <taxon>Sedentaria</taxon>
        <taxon>Canalipalpata</taxon>
        <taxon>Sabellida</taxon>
        <taxon>Siboglinidae</taxon>
        <taxon>Ridgeia</taxon>
    </lineage>
</organism>
<feature type="compositionally biased region" description="Polar residues" evidence="2">
    <location>
        <begin position="1577"/>
        <end position="1590"/>
    </location>
</feature>
<feature type="compositionally biased region" description="Low complexity" evidence="2">
    <location>
        <begin position="1489"/>
        <end position="1498"/>
    </location>
</feature>
<feature type="region of interest" description="Disordered" evidence="2">
    <location>
        <begin position="1489"/>
        <end position="1540"/>
    </location>
</feature>
<evidence type="ECO:0000256" key="1">
    <source>
        <dbReference type="SAM" id="Coils"/>
    </source>
</evidence>
<reference evidence="3" key="1">
    <citation type="journal article" date="2023" name="Mol. Biol. Evol.">
        <title>Third-Generation Sequencing Reveals the Adaptive Role of the Epigenome in Three Deep-Sea Polychaetes.</title>
        <authorList>
            <person name="Perez M."/>
            <person name="Aroh O."/>
            <person name="Sun Y."/>
            <person name="Lan Y."/>
            <person name="Juniper S.K."/>
            <person name="Young C.R."/>
            <person name="Angers B."/>
            <person name="Qian P.Y."/>
        </authorList>
    </citation>
    <scope>NUCLEOTIDE SEQUENCE</scope>
    <source>
        <strain evidence="3">R07B-5</strain>
    </source>
</reference>
<feature type="compositionally biased region" description="Basic and acidic residues" evidence="2">
    <location>
        <begin position="806"/>
        <end position="840"/>
    </location>
</feature>
<proteinExistence type="predicted"/>
<feature type="compositionally biased region" description="Basic and acidic residues" evidence="2">
    <location>
        <begin position="1854"/>
        <end position="1867"/>
    </location>
</feature>
<evidence type="ECO:0000313" key="3">
    <source>
        <dbReference type="EMBL" id="KAK2170258.1"/>
    </source>
</evidence>
<feature type="compositionally biased region" description="Basic and acidic residues" evidence="2">
    <location>
        <begin position="1525"/>
        <end position="1540"/>
    </location>
</feature>
<feature type="compositionally biased region" description="Low complexity" evidence="2">
    <location>
        <begin position="1836"/>
        <end position="1849"/>
    </location>
</feature>
<dbReference type="EMBL" id="JAODUO010001154">
    <property type="protein sequence ID" value="KAK2170258.1"/>
    <property type="molecule type" value="Genomic_DNA"/>
</dbReference>
<feature type="region of interest" description="Disordered" evidence="2">
    <location>
        <begin position="683"/>
        <end position="719"/>
    </location>
</feature>
<name>A0AAD9NIY1_RIDPI</name>
<feature type="region of interest" description="Disordered" evidence="2">
    <location>
        <begin position="1607"/>
        <end position="1698"/>
    </location>
</feature>
<feature type="compositionally biased region" description="Basic and acidic residues" evidence="2">
    <location>
        <begin position="2002"/>
        <end position="2019"/>
    </location>
</feature>
<feature type="compositionally biased region" description="Basic and acidic residues" evidence="2">
    <location>
        <begin position="1556"/>
        <end position="1571"/>
    </location>
</feature>
<feature type="coiled-coil region" evidence="1">
    <location>
        <begin position="389"/>
        <end position="416"/>
    </location>
</feature>
<evidence type="ECO:0000256" key="2">
    <source>
        <dbReference type="SAM" id="MobiDB-lite"/>
    </source>
</evidence>
<evidence type="ECO:0000313" key="4">
    <source>
        <dbReference type="Proteomes" id="UP001209878"/>
    </source>
</evidence>
<feature type="region of interest" description="Disordered" evidence="2">
    <location>
        <begin position="609"/>
        <end position="632"/>
    </location>
</feature>
<feature type="compositionally biased region" description="Low complexity" evidence="2">
    <location>
        <begin position="1960"/>
        <end position="2001"/>
    </location>
</feature>
<feature type="compositionally biased region" description="Basic and acidic residues" evidence="2">
    <location>
        <begin position="1501"/>
        <end position="1513"/>
    </location>
</feature>
<dbReference type="PANTHER" id="PTHR15742">
    <property type="entry name" value="GIRDIN"/>
    <property type="match status" value="1"/>
</dbReference>
<feature type="coiled-coil region" evidence="1">
    <location>
        <begin position="1426"/>
        <end position="1471"/>
    </location>
</feature>
<feature type="compositionally biased region" description="Polar residues" evidence="2">
    <location>
        <begin position="1241"/>
        <end position="1251"/>
    </location>
</feature>
<comment type="caution">
    <text evidence="3">The sequence shown here is derived from an EMBL/GenBank/DDBJ whole genome shotgun (WGS) entry which is preliminary data.</text>
</comment>
<dbReference type="PANTHER" id="PTHR15742:SF5">
    <property type="entry name" value="GIRDIN"/>
    <property type="match status" value="1"/>
</dbReference>
<feature type="compositionally biased region" description="Basic and acidic residues" evidence="2">
    <location>
        <begin position="531"/>
        <end position="546"/>
    </location>
</feature>
<feature type="region of interest" description="Disordered" evidence="2">
    <location>
        <begin position="1793"/>
        <end position="1879"/>
    </location>
</feature>
<feature type="region of interest" description="Disordered" evidence="2">
    <location>
        <begin position="1917"/>
        <end position="2063"/>
    </location>
</feature>
<feature type="coiled-coil region" evidence="1">
    <location>
        <begin position="171"/>
        <end position="212"/>
    </location>
</feature>
<gene>
    <name evidence="3" type="ORF">NP493_1155g00122</name>
</gene>
<feature type="coiled-coil region" evidence="1">
    <location>
        <begin position="92"/>
        <end position="140"/>
    </location>
</feature>
<feature type="region of interest" description="Disordered" evidence="2">
    <location>
        <begin position="1341"/>
        <end position="1366"/>
    </location>
</feature>
<accession>A0AAD9NIY1</accession>